<dbReference type="InterPro" id="IPR009739">
    <property type="entry name" value="LprI-like_N"/>
</dbReference>
<accession>A0A6I4V0Q8</accession>
<evidence type="ECO:0000313" key="2">
    <source>
        <dbReference type="EMBL" id="MXP46841.1"/>
    </source>
</evidence>
<dbReference type="OrthoDB" id="7340239at2"/>
<reference evidence="2 3" key="1">
    <citation type="submission" date="2019-12" db="EMBL/GenBank/DDBJ databases">
        <title>Genomic-based taxomic classification of the family Erythrobacteraceae.</title>
        <authorList>
            <person name="Xu L."/>
        </authorList>
    </citation>
    <scope>NUCLEOTIDE SEQUENCE [LARGE SCALE GENOMIC DNA]</scope>
    <source>
        <strain evidence="2 3">SW-109</strain>
    </source>
</reference>
<evidence type="ECO:0000259" key="1">
    <source>
        <dbReference type="Pfam" id="PF07007"/>
    </source>
</evidence>
<organism evidence="2 3">
    <name type="scientific">Pontixanthobacter luteolus</name>
    <dbReference type="NCBI Taxonomy" id="295089"/>
    <lineage>
        <taxon>Bacteria</taxon>
        <taxon>Pseudomonadati</taxon>
        <taxon>Pseudomonadota</taxon>
        <taxon>Alphaproteobacteria</taxon>
        <taxon>Sphingomonadales</taxon>
        <taxon>Erythrobacteraceae</taxon>
        <taxon>Pontixanthobacter</taxon>
    </lineage>
</organism>
<evidence type="ECO:0000313" key="3">
    <source>
        <dbReference type="Proteomes" id="UP000471435"/>
    </source>
</evidence>
<dbReference type="Pfam" id="PF07007">
    <property type="entry name" value="LprI"/>
    <property type="match status" value="1"/>
</dbReference>
<dbReference type="RefSeq" id="WP_160730033.1">
    <property type="nucleotide sequence ID" value="NZ_WTYP01000001.1"/>
</dbReference>
<keyword evidence="3" id="KW-1185">Reference proteome</keyword>
<proteinExistence type="predicted"/>
<dbReference type="Gene3D" id="1.20.1270.180">
    <property type="match status" value="1"/>
</dbReference>
<comment type="caution">
    <text evidence="2">The sequence shown here is derived from an EMBL/GenBank/DDBJ whole genome shotgun (WGS) entry which is preliminary data.</text>
</comment>
<sequence>MLISSILLSLSTPEHPDTLNCAEIVDDDLATMCARDRLTESSAALKSEYVKMLELMNRIDEDGQPVGFVSDITATEEFGRAHGNWLNYRDFHCYFEGRLSKGALRIPSTILLCRARMNWEKTDQFRDYQIMARDHK</sequence>
<protein>
    <submittedName>
        <fullName evidence="2">DUF1311 domain-containing protein</fullName>
    </submittedName>
</protein>
<dbReference type="AlphaFoldDB" id="A0A6I4V0Q8"/>
<feature type="domain" description="Lysozyme inhibitor LprI-like N-terminal" evidence="1">
    <location>
        <begin position="31"/>
        <end position="124"/>
    </location>
</feature>
<gene>
    <name evidence="2" type="ORF">GRI43_05485</name>
</gene>
<name>A0A6I4V0Q8_9SPHN</name>
<dbReference type="Proteomes" id="UP000471435">
    <property type="component" value="Unassembled WGS sequence"/>
</dbReference>
<dbReference type="EMBL" id="WTYP01000001">
    <property type="protein sequence ID" value="MXP46841.1"/>
    <property type="molecule type" value="Genomic_DNA"/>
</dbReference>